<sequence>MADELFRKNAIHFTHANGIPSASYQKFFCSFEEEFDIKAIPVIGMSPEYPVTYTWTHLVDQVIADIERQFPNQQVIGLGHSFGSLLTLMAAYKRPDLFSQLVIMDPPFVIGSKSAIFEGLQKLRLKAVDKITPAAITLKRKDHWRSFDEAYISLRNNRLFKNFDQQCFDDYFAHAITEDQSRGGVTLTIPKAIEAEIFRTVPAWWWRTPRQAPKMPVHLITAEQSHFYKQGLPQGMKKIYGIEFSVVEGGHMFPLEQPESISQSVKKIISAQQNIECVVKNQYVYSSRAIKL</sequence>
<name>A0AAU7STV8_9GAMM</name>
<evidence type="ECO:0000313" key="2">
    <source>
        <dbReference type="EMBL" id="XBU14560.1"/>
    </source>
</evidence>
<proteinExistence type="predicted"/>
<dbReference type="EMBL" id="CP157981">
    <property type="protein sequence ID" value="XBU14560.1"/>
    <property type="molecule type" value="Genomic_DNA"/>
</dbReference>
<dbReference type="InterPro" id="IPR000073">
    <property type="entry name" value="AB_hydrolase_1"/>
</dbReference>
<feature type="domain" description="AB hydrolase-1" evidence="1">
    <location>
        <begin position="50"/>
        <end position="259"/>
    </location>
</feature>
<protein>
    <submittedName>
        <fullName evidence="2">Alpha/beta hydrolase</fullName>
    </submittedName>
</protein>
<dbReference type="SUPFAM" id="SSF53474">
    <property type="entry name" value="alpha/beta-Hydrolases"/>
    <property type="match status" value="1"/>
</dbReference>
<dbReference type="AlphaFoldDB" id="A0AAU7STV8"/>
<dbReference type="RefSeq" id="WP_349926794.1">
    <property type="nucleotide sequence ID" value="NZ_CP157981.1"/>
</dbReference>
<accession>A0AAU7STV8</accession>
<dbReference type="InterPro" id="IPR029058">
    <property type="entry name" value="AB_hydrolase_fold"/>
</dbReference>
<gene>
    <name evidence="2" type="ORF">ABJ384_08680</name>
</gene>
<organism evidence="2">
    <name type="scientific">Acinetobacter sp. A1-4-2</name>
    <dbReference type="NCBI Taxonomy" id="3156489"/>
    <lineage>
        <taxon>Bacteria</taxon>
        <taxon>Pseudomonadati</taxon>
        <taxon>Pseudomonadota</taxon>
        <taxon>Gammaproteobacteria</taxon>
        <taxon>Moraxellales</taxon>
        <taxon>Moraxellaceae</taxon>
        <taxon>Acinetobacter</taxon>
    </lineage>
</organism>
<reference evidence="2" key="1">
    <citation type="submission" date="2024-06" db="EMBL/GenBank/DDBJ databases">
        <authorList>
            <person name="Song Z."/>
        </authorList>
    </citation>
    <scope>NUCLEOTIDE SEQUENCE</scope>
    <source>
        <strain evidence="2">A1-4-2</strain>
    </source>
</reference>
<dbReference type="GO" id="GO:0016787">
    <property type="term" value="F:hydrolase activity"/>
    <property type="evidence" value="ECO:0007669"/>
    <property type="project" value="UniProtKB-KW"/>
</dbReference>
<dbReference type="Gene3D" id="3.40.50.1820">
    <property type="entry name" value="alpha/beta hydrolase"/>
    <property type="match status" value="1"/>
</dbReference>
<keyword evidence="2" id="KW-0378">Hydrolase</keyword>
<dbReference type="Pfam" id="PF12697">
    <property type="entry name" value="Abhydrolase_6"/>
    <property type="match status" value="1"/>
</dbReference>
<evidence type="ECO:0000259" key="1">
    <source>
        <dbReference type="Pfam" id="PF12697"/>
    </source>
</evidence>